<dbReference type="AlphaFoldDB" id="A0A8S9N8M3"/>
<reference evidence="1" key="1">
    <citation type="submission" date="2019-12" db="EMBL/GenBank/DDBJ databases">
        <title>Genome sequencing and annotation of Brassica cretica.</title>
        <authorList>
            <person name="Studholme D.J."/>
            <person name="Sarris P."/>
        </authorList>
    </citation>
    <scope>NUCLEOTIDE SEQUENCE</scope>
    <source>
        <strain evidence="1">PFS-109/04</strain>
        <tissue evidence="1">Leaf</tissue>
    </source>
</reference>
<proteinExistence type="predicted"/>
<protein>
    <submittedName>
        <fullName evidence="1">Uncharacterized protein</fullName>
    </submittedName>
</protein>
<organism evidence="1 2">
    <name type="scientific">Brassica cretica</name>
    <name type="common">Mustard</name>
    <dbReference type="NCBI Taxonomy" id="69181"/>
    <lineage>
        <taxon>Eukaryota</taxon>
        <taxon>Viridiplantae</taxon>
        <taxon>Streptophyta</taxon>
        <taxon>Embryophyta</taxon>
        <taxon>Tracheophyta</taxon>
        <taxon>Spermatophyta</taxon>
        <taxon>Magnoliopsida</taxon>
        <taxon>eudicotyledons</taxon>
        <taxon>Gunneridae</taxon>
        <taxon>Pentapetalae</taxon>
        <taxon>rosids</taxon>
        <taxon>malvids</taxon>
        <taxon>Brassicales</taxon>
        <taxon>Brassicaceae</taxon>
        <taxon>Brassiceae</taxon>
        <taxon>Brassica</taxon>
    </lineage>
</organism>
<name>A0A8S9N8M3_BRACR</name>
<gene>
    <name evidence="1" type="ORF">F2Q69_00043550</name>
</gene>
<sequence length="50" mass="5695">MVAHAVVFHILKQGNNVLHNNTSLTTAIIFHTVDHDIKNIISARMNRKLF</sequence>
<dbReference type="EMBL" id="QGKX02001621">
    <property type="protein sequence ID" value="KAF3501294.1"/>
    <property type="molecule type" value="Genomic_DNA"/>
</dbReference>
<dbReference type="Proteomes" id="UP000712600">
    <property type="component" value="Unassembled WGS sequence"/>
</dbReference>
<evidence type="ECO:0000313" key="2">
    <source>
        <dbReference type="Proteomes" id="UP000712600"/>
    </source>
</evidence>
<evidence type="ECO:0000313" key="1">
    <source>
        <dbReference type="EMBL" id="KAF3501294.1"/>
    </source>
</evidence>
<comment type="caution">
    <text evidence="1">The sequence shown here is derived from an EMBL/GenBank/DDBJ whole genome shotgun (WGS) entry which is preliminary data.</text>
</comment>
<accession>A0A8S9N8M3</accession>